<evidence type="ECO:0000256" key="2">
    <source>
        <dbReference type="ARBA" id="ARBA00005992"/>
    </source>
</evidence>
<comment type="caution">
    <text evidence="12">The sequence shown here is derived from an EMBL/GenBank/DDBJ whole genome shotgun (WGS) entry which is preliminary data.</text>
</comment>
<evidence type="ECO:0000256" key="10">
    <source>
        <dbReference type="SAM" id="Phobius"/>
    </source>
</evidence>
<keyword evidence="10" id="KW-0812">Transmembrane</keyword>
<dbReference type="PANTHER" id="PTHR30582:SF24">
    <property type="entry name" value="L,D-TRANSPEPTIDASE ERFK_SRFK-RELATED"/>
    <property type="match status" value="1"/>
</dbReference>
<evidence type="ECO:0000256" key="5">
    <source>
        <dbReference type="ARBA" id="ARBA00022801"/>
    </source>
</evidence>
<dbReference type="Proteomes" id="UP000276770">
    <property type="component" value="Unassembled WGS sequence"/>
</dbReference>
<dbReference type="UniPathway" id="UPA00219"/>
<feature type="active site" description="Proton donor/acceptor" evidence="9">
    <location>
        <position position="307"/>
    </location>
</feature>
<dbReference type="Gene3D" id="2.40.440.10">
    <property type="entry name" value="L,D-transpeptidase catalytic domain-like"/>
    <property type="match status" value="1"/>
</dbReference>
<keyword evidence="13" id="KW-1185">Reference proteome</keyword>
<keyword evidence="3" id="KW-0328">Glycosyltransferase</keyword>
<feature type="transmembrane region" description="Helical" evidence="10">
    <location>
        <begin position="100"/>
        <end position="121"/>
    </location>
</feature>
<sequence>MDDLKKHLTEIRPYTYVANSDPNYVEKCLKFFPKDRLLLYNHAHQLLDKGKLAEGIKYLQKSSDLGYIQAKRDLELLNKFNDWPRANPKEKIRESSLWKWLLALFLLVLFLFILLAGWKYIENKFFIEKNDYFYQYHEYHQPSPDDQKTDGAALLGSDKDSIKGEVPMLAASNAIFRYKEMHGAFPASLDELTGGAPSNFLSKWEGIENDVPAGLLNGSGESADGGQAQWMESRLELHFYPEANKLLLVKAGAPAKRMVLGSFTVASGKQPLPFDHNKVSQRVVNPNGGDRMLGTRGLVLSDGYAIHGTNDPLSIGKKVTHGCIRLSNADIETLYPYVSIGTPFVVEKGLPDPPLFASGLPQLKLTAAQLQKEEDKGTRFIWRN</sequence>
<keyword evidence="10" id="KW-1133">Transmembrane helix</keyword>
<dbReference type="PROSITE" id="PS52029">
    <property type="entry name" value="LD_TPASE"/>
    <property type="match status" value="1"/>
</dbReference>
<dbReference type="GO" id="GO:0005576">
    <property type="term" value="C:extracellular region"/>
    <property type="evidence" value="ECO:0007669"/>
    <property type="project" value="TreeGrafter"/>
</dbReference>
<dbReference type="RefSeq" id="WP_121681635.1">
    <property type="nucleotide sequence ID" value="NZ_RCVZ01000012.1"/>
</dbReference>
<dbReference type="InterPro" id="IPR005490">
    <property type="entry name" value="LD_TPept_cat_dom"/>
</dbReference>
<dbReference type="SUPFAM" id="SSF141523">
    <property type="entry name" value="L,D-transpeptidase catalytic domain-like"/>
    <property type="match status" value="1"/>
</dbReference>
<dbReference type="InterPro" id="IPR038063">
    <property type="entry name" value="Transpep_catalytic_dom"/>
</dbReference>
<accession>A0A3L7JSE6</accession>
<name>A0A3L7JSE6_9BACI</name>
<feature type="domain" description="L,D-TPase catalytic" evidence="11">
    <location>
        <begin position="235"/>
        <end position="347"/>
    </location>
</feature>
<evidence type="ECO:0000256" key="9">
    <source>
        <dbReference type="PROSITE-ProRule" id="PRU01373"/>
    </source>
</evidence>
<evidence type="ECO:0000259" key="11">
    <source>
        <dbReference type="PROSITE" id="PS52029"/>
    </source>
</evidence>
<evidence type="ECO:0000256" key="7">
    <source>
        <dbReference type="ARBA" id="ARBA00022984"/>
    </source>
</evidence>
<dbReference type="AlphaFoldDB" id="A0A3L7JSE6"/>
<gene>
    <name evidence="12" type="ORF">D9X91_15880</name>
</gene>
<dbReference type="PANTHER" id="PTHR30582">
    <property type="entry name" value="L,D-TRANSPEPTIDASE"/>
    <property type="match status" value="1"/>
</dbReference>
<evidence type="ECO:0000256" key="1">
    <source>
        <dbReference type="ARBA" id="ARBA00004752"/>
    </source>
</evidence>
<keyword evidence="6 9" id="KW-0133">Cell shape</keyword>
<keyword evidence="10" id="KW-0472">Membrane</keyword>
<keyword evidence="5" id="KW-0378">Hydrolase</keyword>
<dbReference type="InterPro" id="IPR050979">
    <property type="entry name" value="LD-transpeptidase"/>
</dbReference>
<dbReference type="Pfam" id="PF03734">
    <property type="entry name" value="YkuD"/>
    <property type="match status" value="1"/>
</dbReference>
<keyword evidence="4" id="KW-0808">Transferase</keyword>
<dbReference type="EMBL" id="RCVZ01000012">
    <property type="protein sequence ID" value="RLQ93753.1"/>
    <property type="molecule type" value="Genomic_DNA"/>
</dbReference>
<dbReference type="OrthoDB" id="9787225at2"/>
<dbReference type="GO" id="GO:0071972">
    <property type="term" value="F:peptidoglycan L,D-transpeptidase activity"/>
    <property type="evidence" value="ECO:0007669"/>
    <property type="project" value="TreeGrafter"/>
</dbReference>
<keyword evidence="8 9" id="KW-0961">Cell wall biogenesis/degradation</keyword>
<comment type="pathway">
    <text evidence="1 9">Cell wall biogenesis; peptidoglycan biosynthesis.</text>
</comment>
<keyword evidence="7 9" id="KW-0573">Peptidoglycan synthesis</keyword>
<dbReference type="CDD" id="cd16913">
    <property type="entry name" value="YkuD_like"/>
    <property type="match status" value="1"/>
</dbReference>
<evidence type="ECO:0000256" key="3">
    <source>
        <dbReference type="ARBA" id="ARBA00022676"/>
    </source>
</evidence>
<dbReference type="GO" id="GO:0008360">
    <property type="term" value="P:regulation of cell shape"/>
    <property type="evidence" value="ECO:0007669"/>
    <property type="project" value="UniProtKB-UniRule"/>
</dbReference>
<evidence type="ECO:0000256" key="6">
    <source>
        <dbReference type="ARBA" id="ARBA00022960"/>
    </source>
</evidence>
<dbReference type="GO" id="GO:0016757">
    <property type="term" value="F:glycosyltransferase activity"/>
    <property type="evidence" value="ECO:0007669"/>
    <property type="project" value="UniProtKB-KW"/>
</dbReference>
<organism evidence="12 13">
    <name type="scientific">Falsibacillus albus</name>
    <dbReference type="NCBI Taxonomy" id="2478915"/>
    <lineage>
        <taxon>Bacteria</taxon>
        <taxon>Bacillati</taxon>
        <taxon>Bacillota</taxon>
        <taxon>Bacilli</taxon>
        <taxon>Bacillales</taxon>
        <taxon>Bacillaceae</taxon>
        <taxon>Falsibacillus</taxon>
    </lineage>
</organism>
<proteinExistence type="inferred from homology"/>
<evidence type="ECO:0000313" key="13">
    <source>
        <dbReference type="Proteomes" id="UP000276770"/>
    </source>
</evidence>
<feature type="active site" description="Nucleophile" evidence="9">
    <location>
        <position position="323"/>
    </location>
</feature>
<evidence type="ECO:0000313" key="12">
    <source>
        <dbReference type="EMBL" id="RLQ93753.1"/>
    </source>
</evidence>
<comment type="similarity">
    <text evidence="2">Belongs to the YkuD family.</text>
</comment>
<dbReference type="GO" id="GO:0018104">
    <property type="term" value="P:peptidoglycan-protein cross-linking"/>
    <property type="evidence" value="ECO:0007669"/>
    <property type="project" value="TreeGrafter"/>
</dbReference>
<protein>
    <submittedName>
        <fullName evidence="12">L,D-transpeptidase</fullName>
    </submittedName>
</protein>
<reference evidence="12 13" key="1">
    <citation type="submission" date="2018-10" db="EMBL/GenBank/DDBJ databases">
        <title>Falsibacillus sp. genome draft.</title>
        <authorList>
            <person name="Shi S."/>
        </authorList>
    </citation>
    <scope>NUCLEOTIDE SEQUENCE [LARGE SCALE GENOMIC DNA]</scope>
    <source>
        <strain evidence="12 13">GY 10110</strain>
    </source>
</reference>
<evidence type="ECO:0000256" key="8">
    <source>
        <dbReference type="ARBA" id="ARBA00023316"/>
    </source>
</evidence>
<evidence type="ECO:0000256" key="4">
    <source>
        <dbReference type="ARBA" id="ARBA00022679"/>
    </source>
</evidence>
<dbReference type="GO" id="GO:0071555">
    <property type="term" value="P:cell wall organization"/>
    <property type="evidence" value="ECO:0007669"/>
    <property type="project" value="UniProtKB-UniRule"/>
</dbReference>